<sequence length="213" mass="23709">MGFIFSVSLGNRKPQMRAGILMLLNVWLYNCPVAVSQLLQLDDTVQYLSTHIDECSAEGSDEDNQLVKGLMALLLAICLQNIPDDSEKKDSFNLLVERRIGKEVIAERIDGISRSEHYVRAAQRPQPTAKTTNEMLVDYRFAKLFKTLEGVALKMLRPDSDDVGLQPNESKSGVLASFKELIKRQDEEIASLAQQIKNLTASQNLVGVVSVQS</sequence>
<dbReference type="Pfam" id="PF04869">
    <property type="entry name" value="Uso1_p115_head"/>
    <property type="match status" value="1"/>
</dbReference>
<evidence type="ECO:0000313" key="6">
    <source>
        <dbReference type="Proteomes" id="UP001608902"/>
    </source>
</evidence>
<evidence type="ECO:0000259" key="4">
    <source>
        <dbReference type="Pfam" id="PF04869"/>
    </source>
</evidence>
<evidence type="ECO:0000313" key="5">
    <source>
        <dbReference type="EMBL" id="MFH4983766.1"/>
    </source>
</evidence>
<protein>
    <recommendedName>
        <fullName evidence="4">Vesicle tethering protein Uso1/P115-like head domain-containing protein</fullName>
    </recommendedName>
</protein>
<accession>A0ABD6EV58</accession>
<dbReference type="InterPro" id="IPR011989">
    <property type="entry name" value="ARM-like"/>
</dbReference>
<comment type="caution">
    <text evidence="5">The sequence shown here is derived from an EMBL/GenBank/DDBJ whole genome shotgun (WGS) entry which is preliminary data.</text>
</comment>
<keyword evidence="6" id="KW-1185">Reference proteome</keyword>
<keyword evidence="2" id="KW-0333">Golgi apparatus</keyword>
<organism evidence="5 6">
    <name type="scientific">Gnathostoma spinigerum</name>
    <dbReference type="NCBI Taxonomy" id="75299"/>
    <lineage>
        <taxon>Eukaryota</taxon>
        <taxon>Metazoa</taxon>
        <taxon>Ecdysozoa</taxon>
        <taxon>Nematoda</taxon>
        <taxon>Chromadorea</taxon>
        <taxon>Rhabditida</taxon>
        <taxon>Spirurina</taxon>
        <taxon>Gnathostomatomorpha</taxon>
        <taxon>Gnathostomatoidea</taxon>
        <taxon>Gnathostomatidae</taxon>
        <taxon>Gnathostoma</taxon>
    </lineage>
</organism>
<feature type="coiled-coil region" evidence="3">
    <location>
        <begin position="175"/>
        <end position="202"/>
    </location>
</feature>
<evidence type="ECO:0000256" key="2">
    <source>
        <dbReference type="ARBA" id="ARBA00023034"/>
    </source>
</evidence>
<dbReference type="AlphaFoldDB" id="A0ABD6EV58"/>
<dbReference type="PANTHER" id="PTHR10013">
    <property type="entry name" value="GENERAL VESICULAR TRANSPORT FACTOR P115"/>
    <property type="match status" value="1"/>
</dbReference>
<dbReference type="InterPro" id="IPR006953">
    <property type="entry name" value="Vesicle_Uso1_P115_head"/>
</dbReference>
<dbReference type="InterPro" id="IPR024095">
    <property type="entry name" value="Vesicle_P115"/>
</dbReference>
<dbReference type="Proteomes" id="UP001608902">
    <property type="component" value="Unassembled WGS sequence"/>
</dbReference>
<reference evidence="5 6" key="1">
    <citation type="submission" date="2024-08" db="EMBL/GenBank/DDBJ databases">
        <title>Gnathostoma spinigerum genome.</title>
        <authorList>
            <person name="Gonzalez-Bertolin B."/>
            <person name="Monzon S."/>
            <person name="Zaballos A."/>
            <person name="Jimenez P."/>
            <person name="Dekumyoy P."/>
            <person name="Varona S."/>
            <person name="Cuesta I."/>
            <person name="Sumanam S."/>
            <person name="Adisakwattana P."/>
            <person name="Gasser R.B."/>
            <person name="Hernandez-Gonzalez A."/>
            <person name="Young N.D."/>
            <person name="Perteguer M.J."/>
        </authorList>
    </citation>
    <scope>NUCLEOTIDE SEQUENCE [LARGE SCALE GENOMIC DNA]</scope>
    <source>
        <strain evidence="5">AL3</strain>
        <tissue evidence="5">Liver</tissue>
    </source>
</reference>
<dbReference type="GO" id="GO:0005794">
    <property type="term" value="C:Golgi apparatus"/>
    <property type="evidence" value="ECO:0007669"/>
    <property type="project" value="UniProtKB-SubCell"/>
</dbReference>
<evidence type="ECO:0000256" key="1">
    <source>
        <dbReference type="ARBA" id="ARBA00004555"/>
    </source>
</evidence>
<dbReference type="PANTHER" id="PTHR10013:SF0">
    <property type="entry name" value="GENERAL VESICULAR TRANSPORT FACTOR P115"/>
    <property type="match status" value="1"/>
</dbReference>
<dbReference type="Gene3D" id="1.25.10.10">
    <property type="entry name" value="Leucine-rich Repeat Variant"/>
    <property type="match status" value="1"/>
</dbReference>
<proteinExistence type="predicted"/>
<keyword evidence="3" id="KW-0175">Coiled coil</keyword>
<gene>
    <name evidence="5" type="ORF">AB6A40_010475</name>
</gene>
<feature type="domain" description="Vesicle tethering protein Uso1/P115-like head" evidence="4">
    <location>
        <begin position="10"/>
        <end position="150"/>
    </location>
</feature>
<evidence type="ECO:0000256" key="3">
    <source>
        <dbReference type="SAM" id="Coils"/>
    </source>
</evidence>
<comment type="subcellular location">
    <subcellularLocation>
        <location evidence="1">Golgi apparatus</location>
    </subcellularLocation>
</comment>
<name>A0ABD6EV58_9BILA</name>
<dbReference type="EMBL" id="JBGFUD010013646">
    <property type="protein sequence ID" value="MFH4983766.1"/>
    <property type="molecule type" value="Genomic_DNA"/>
</dbReference>